<dbReference type="STRING" id="478801.Ksed_19280"/>
<dbReference type="AlphaFoldDB" id="C7NK90"/>
<dbReference type="KEGG" id="kse:Ksed_19280"/>
<dbReference type="SMART" id="SM00852">
    <property type="entry name" value="MoCF_biosynth"/>
    <property type="match status" value="1"/>
</dbReference>
<dbReference type="NCBIfam" id="TIGR00177">
    <property type="entry name" value="molyb_syn"/>
    <property type="match status" value="1"/>
</dbReference>
<accession>C7NK90</accession>
<gene>
    <name evidence="4" type="ordered locus">Ksed_19280</name>
</gene>
<dbReference type="eggNOG" id="COG0521">
    <property type="taxonomic scope" value="Bacteria"/>
</dbReference>
<keyword evidence="2" id="KW-0501">Molybdenum cofactor biosynthesis</keyword>
<dbReference type="EMBL" id="CP001686">
    <property type="protein sequence ID" value="ACV06928.1"/>
    <property type="molecule type" value="Genomic_DNA"/>
</dbReference>
<keyword evidence="5" id="KW-1185">Reference proteome</keyword>
<comment type="pathway">
    <text evidence="1">Cofactor biosynthesis; molybdopterin biosynthesis.</text>
</comment>
<dbReference type="InterPro" id="IPR051920">
    <property type="entry name" value="MPT_Adenylyltrnsfr/MoaC-Rel"/>
</dbReference>
<dbReference type="Pfam" id="PF00994">
    <property type="entry name" value="MoCF_biosynth"/>
    <property type="match status" value="1"/>
</dbReference>
<evidence type="ECO:0000313" key="5">
    <source>
        <dbReference type="Proteomes" id="UP000006666"/>
    </source>
</evidence>
<dbReference type="CDD" id="cd00886">
    <property type="entry name" value="MogA_MoaB"/>
    <property type="match status" value="1"/>
</dbReference>
<evidence type="ECO:0000256" key="2">
    <source>
        <dbReference type="ARBA" id="ARBA00023150"/>
    </source>
</evidence>
<organism evidence="4 5">
    <name type="scientific">Kytococcus sedentarius (strain ATCC 14392 / DSM 20547 / JCM 11482 / CCUG 33030 / NBRC 15357 / NCTC 11040 / CCM 314 / 541)</name>
    <name type="common">Micrococcus sedentarius</name>
    <dbReference type="NCBI Taxonomy" id="478801"/>
    <lineage>
        <taxon>Bacteria</taxon>
        <taxon>Bacillati</taxon>
        <taxon>Actinomycetota</taxon>
        <taxon>Actinomycetes</taxon>
        <taxon>Micrococcales</taxon>
        <taxon>Kytococcaceae</taxon>
        <taxon>Kytococcus</taxon>
    </lineage>
</organism>
<dbReference type="InterPro" id="IPR008284">
    <property type="entry name" value="MoCF_biosynth_CS"/>
</dbReference>
<dbReference type="GO" id="GO:0006777">
    <property type="term" value="P:Mo-molybdopterin cofactor biosynthetic process"/>
    <property type="evidence" value="ECO:0007669"/>
    <property type="project" value="UniProtKB-KW"/>
</dbReference>
<dbReference type="UniPathway" id="UPA00344"/>
<feature type="domain" description="MoaB/Mog" evidence="3">
    <location>
        <begin position="8"/>
        <end position="157"/>
    </location>
</feature>
<protein>
    <submittedName>
        <fullName evidence="4">Molybdopterin adenylyltransferase</fullName>
    </submittedName>
</protein>
<dbReference type="RefSeq" id="WP_015779868.1">
    <property type="nucleotide sequence ID" value="NC_013169.1"/>
</dbReference>
<dbReference type="PROSITE" id="PS01078">
    <property type="entry name" value="MOCF_BIOSYNTHESIS_1"/>
    <property type="match status" value="1"/>
</dbReference>
<dbReference type="GO" id="GO:0016779">
    <property type="term" value="F:nucleotidyltransferase activity"/>
    <property type="evidence" value="ECO:0007669"/>
    <property type="project" value="UniProtKB-KW"/>
</dbReference>
<keyword evidence="4" id="KW-0548">Nucleotidyltransferase</keyword>
<dbReference type="HOGENOM" id="CLU_077358_4_2_11"/>
<sequence length="167" mass="16724">MQTPLTVTVITVSDRVAAGVREDRSGPLALELATAVLDVPVDLRVVPDGADAVTGAVRAALARGSRLVVTTGGTGVSPRDRTPEGTAPVLDRELPGVAEAIRRAGAEQTPHAVLTRGLVGVVDAADGHPGAVVANLPGSTGGVRDGLAVLLPLVPHLLDQLGGGDHA</sequence>
<proteinExistence type="predicted"/>
<reference evidence="4 5" key="1">
    <citation type="journal article" date="2009" name="Stand. Genomic Sci.">
        <title>Complete genome sequence of Kytococcus sedentarius type strain (541).</title>
        <authorList>
            <person name="Sims D."/>
            <person name="Brettin T."/>
            <person name="Detter J.C."/>
            <person name="Han C."/>
            <person name="Lapidus A."/>
            <person name="Copeland A."/>
            <person name="Glavina Del Rio T."/>
            <person name="Nolan M."/>
            <person name="Chen F."/>
            <person name="Lucas S."/>
            <person name="Tice H."/>
            <person name="Cheng J.F."/>
            <person name="Bruce D."/>
            <person name="Goodwin L."/>
            <person name="Pitluck S."/>
            <person name="Ovchinnikova G."/>
            <person name="Pati A."/>
            <person name="Ivanova N."/>
            <person name="Mavrommatis K."/>
            <person name="Chen A."/>
            <person name="Palaniappan K."/>
            <person name="D'haeseleer P."/>
            <person name="Chain P."/>
            <person name="Bristow J."/>
            <person name="Eisen J.A."/>
            <person name="Markowitz V."/>
            <person name="Hugenholtz P."/>
            <person name="Schneider S."/>
            <person name="Goker M."/>
            <person name="Pukall R."/>
            <person name="Kyrpides N.C."/>
            <person name="Klenk H.P."/>
        </authorList>
    </citation>
    <scope>NUCLEOTIDE SEQUENCE [LARGE SCALE GENOMIC DNA]</scope>
    <source>
        <strain evidence="5">ATCC 14392 / DSM 20547 / JCM 11482 / CCUG 33030 / NBRC 15357 / NCTC 11040 / CCM 314 / 541</strain>
    </source>
</reference>
<dbReference type="InterPro" id="IPR001453">
    <property type="entry name" value="MoaB/Mog_dom"/>
</dbReference>
<dbReference type="PANTHER" id="PTHR43764:SF1">
    <property type="entry name" value="MOLYBDOPTERIN MOLYBDOTRANSFERASE"/>
    <property type="match status" value="1"/>
</dbReference>
<dbReference type="Proteomes" id="UP000006666">
    <property type="component" value="Chromosome"/>
</dbReference>
<dbReference type="InterPro" id="IPR036425">
    <property type="entry name" value="MoaB/Mog-like_dom_sf"/>
</dbReference>
<evidence type="ECO:0000256" key="1">
    <source>
        <dbReference type="ARBA" id="ARBA00005046"/>
    </source>
</evidence>
<dbReference type="Gene3D" id="3.40.980.10">
    <property type="entry name" value="MoaB/Mog-like domain"/>
    <property type="match status" value="1"/>
</dbReference>
<dbReference type="PANTHER" id="PTHR43764">
    <property type="entry name" value="MOLYBDENUM COFACTOR BIOSYNTHESIS"/>
    <property type="match status" value="1"/>
</dbReference>
<evidence type="ECO:0000313" key="4">
    <source>
        <dbReference type="EMBL" id="ACV06928.1"/>
    </source>
</evidence>
<evidence type="ECO:0000259" key="3">
    <source>
        <dbReference type="SMART" id="SM00852"/>
    </source>
</evidence>
<keyword evidence="4" id="KW-0808">Transferase</keyword>
<dbReference type="SUPFAM" id="SSF53218">
    <property type="entry name" value="Molybdenum cofactor biosynthesis proteins"/>
    <property type="match status" value="1"/>
</dbReference>
<name>C7NK90_KYTSD</name>